<evidence type="ECO:0000313" key="4">
    <source>
        <dbReference type="Proteomes" id="UP000501891"/>
    </source>
</evidence>
<evidence type="ECO:0000259" key="2">
    <source>
        <dbReference type="Pfam" id="PF20434"/>
    </source>
</evidence>
<dbReference type="KEGG" id="acru:HHL28_09430"/>
<dbReference type="Proteomes" id="UP000501891">
    <property type="component" value="Chromosome"/>
</dbReference>
<dbReference type="Gene3D" id="3.40.50.1820">
    <property type="entry name" value="alpha/beta hydrolase"/>
    <property type="match status" value="1"/>
</dbReference>
<evidence type="ECO:0000256" key="1">
    <source>
        <dbReference type="ARBA" id="ARBA00022801"/>
    </source>
</evidence>
<accession>A0A858RBS6</accession>
<sequence length="299" mass="31506">MPETTRRRRPSPLRLLVLAAGAIALAGCNALLNGTVPGDGYAVSRDLAYGDGPRRTLDLYVPDGAPADAPLLVFIYGGSWDSGSKGIYPFVGQAFASRGYVTAIPDYRVYPEVRFPGFIEDAAAATVWVEREVAKRRGARPRAVFLAGHSAGAHIALMLALDPTWIIRAGGDACVQPAAAVGLAGPYDFLPLTSERLKQVFGPGPAGPETQPISFAGGGDPPLLLLHGTDDDTVLPRNAERLAAAVNAAGGQATVKLYDGVGHIRIVGALQYRLRFLAPVLDDADGFLKSVPACHRRSD</sequence>
<dbReference type="InterPro" id="IPR029058">
    <property type="entry name" value="AB_hydrolase_fold"/>
</dbReference>
<gene>
    <name evidence="3" type="ORF">HHL28_09430</name>
</gene>
<feature type="domain" description="BD-FAE-like" evidence="2">
    <location>
        <begin position="57"/>
        <end position="244"/>
    </location>
</feature>
<keyword evidence="4" id="KW-1185">Reference proteome</keyword>
<keyword evidence="1 3" id="KW-0378">Hydrolase</keyword>
<dbReference type="AlphaFoldDB" id="A0A858RBS6"/>
<dbReference type="GO" id="GO:0016787">
    <property type="term" value="F:hydrolase activity"/>
    <property type="evidence" value="ECO:0007669"/>
    <property type="project" value="UniProtKB-KW"/>
</dbReference>
<evidence type="ECO:0000313" key="3">
    <source>
        <dbReference type="EMBL" id="QJE74844.1"/>
    </source>
</evidence>
<organism evidence="3 4">
    <name type="scientific">Aerophototrophica crusticola</name>
    <dbReference type="NCBI Taxonomy" id="1709002"/>
    <lineage>
        <taxon>Bacteria</taxon>
        <taxon>Pseudomonadati</taxon>
        <taxon>Pseudomonadota</taxon>
        <taxon>Alphaproteobacteria</taxon>
        <taxon>Rhodospirillales</taxon>
        <taxon>Rhodospirillaceae</taxon>
        <taxon>Aerophototrophica</taxon>
    </lineage>
</organism>
<name>A0A858RBS6_9PROT</name>
<dbReference type="InterPro" id="IPR049492">
    <property type="entry name" value="BD-FAE-like_dom"/>
</dbReference>
<dbReference type="PANTHER" id="PTHR48081">
    <property type="entry name" value="AB HYDROLASE SUPERFAMILY PROTEIN C4A8.06C"/>
    <property type="match status" value="1"/>
</dbReference>
<dbReference type="PROSITE" id="PS51257">
    <property type="entry name" value="PROKAR_LIPOPROTEIN"/>
    <property type="match status" value="1"/>
</dbReference>
<dbReference type="SUPFAM" id="SSF53474">
    <property type="entry name" value="alpha/beta-Hydrolases"/>
    <property type="match status" value="1"/>
</dbReference>
<dbReference type="Pfam" id="PF20434">
    <property type="entry name" value="BD-FAE"/>
    <property type="match status" value="1"/>
</dbReference>
<dbReference type="EMBL" id="CP051775">
    <property type="protein sequence ID" value="QJE74844.1"/>
    <property type="molecule type" value="Genomic_DNA"/>
</dbReference>
<dbReference type="InterPro" id="IPR050300">
    <property type="entry name" value="GDXG_lipolytic_enzyme"/>
</dbReference>
<protein>
    <submittedName>
        <fullName evidence="3">Alpha/beta hydrolase</fullName>
    </submittedName>
</protein>
<proteinExistence type="predicted"/>
<dbReference type="PANTHER" id="PTHR48081:SF9">
    <property type="entry name" value="CARBOXYLESTERASE"/>
    <property type="match status" value="1"/>
</dbReference>
<reference evidence="3" key="1">
    <citation type="submission" date="2020-04" db="EMBL/GenBank/DDBJ databases">
        <title>A desert anoxygenic phototrophic bacterium fixes CO2 using RubisCO under aerobic conditions.</title>
        <authorList>
            <person name="Tang K."/>
        </authorList>
    </citation>
    <scope>NUCLEOTIDE SEQUENCE [LARGE SCALE GENOMIC DNA]</scope>
    <source>
        <strain evidence="3">MIMtkB3</strain>
    </source>
</reference>